<dbReference type="InterPro" id="IPR001763">
    <property type="entry name" value="Rhodanese-like_dom"/>
</dbReference>
<keyword evidence="3" id="KW-1185">Reference proteome</keyword>
<evidence type="ECO:0000259" key="1">
    <source>
        <dbReference type="PROSITE" id="PS50206"/>
    </source>
</evidence>
<dbReference type="Pfam" id="PF00581">
    <property type="entry name" value="Rhodanese"/>
    <property type="match status" value="1"/>
</dbReference>
<evidence type="ECO:0000313" key="2">
    <source>
        <dbReference type="EMBL" id="KDQ19851.1"/>
    </source>
</evidence>
<feature type="domain" description="Rhodanese" evidence="1">
    <location>
        <begin position="70"/>
        <end position="165"/>
    </location>
</feature>
<dbReference type="SMART" id="SM00450">
    <property type="entry name" value="RHOD"/>
    <property type="match status" value="1"/>
</dbReference>
<evidence type="ECO:0000313" key="3">
    <source>
        <dbReference type="Proteomes" id="UP000027195"/>
    </source>
</evidence>
<dbReference type="Gene3D" id="3.40.250.10">
    <property type="entry name" value="Rhodanese-like domain"/>
    <property type="match status" value="1"/>
</dbReference>
<dbReference type="GO" id="GO:0004792">
    <property type="term" value="F:thiosulfate-cyanide sulfurtransferase activity"/>
    <property type="evidence" value="ECO:0007669"/>
    <property type="project" value="TreeGrafter"/>
</dbReference>
<protein>
    <recommendedName>
        <fullName evidence="1">Rhodanese domain-containing protein</fullName>
    </recommendedName>
</protein>
<gene>
    <name evidence="2" type="ORF">BOTBODRAFT_101619</name>
</gene>
<organism evidence="2 3">
    <name type="scientific">Botryobasidium botryosum (strain FD-172 SS1)</name>
    <dbReference type="NCBI Taxonomy" id="930990"/>
    <lineage>
        <taxon>Eukaryota</taxon>
        <taxon>Fungi</taxon>
        <taxon>Dikarya</taxon>
        <taxon>Basidiomycota</taxon>
        <taxon>Agaricomycotina</taxon>
        <taxon>Agaricomycetes</taxon>
        <taxon>Cantharellales</taxon>
        <taxon>Botryobasidiaceae</taxon>
        <taxon>Botryobasidium</taxon>
    </lineage>
</organism>
<dbReference type="AlphaFoldDB" id="A0A067N7Y3"/>
<dbReference type="OrthoDB" id="566238at2759"/>
<dbReference type="HOGENOM" id="CLU_089574_0_0_1"/>
<dbReference type="PANTHER" id="PTHR44086:SF10">
    <property type="entry name" value="THIOSULFATE SULFURTRANSFERASE_RHODANESE-LIKE DOMAIN-CONTAINING PROTEIN 3"/>
    <property type="match status" value="1"/>
</dbReference>
<dbReference type="InParanoid" id="A0A067N7Y3"/>
<dbReference type="STRING" id="930990.A0A067N7Y3"/>
<name>A0A067N7Y3_BOTB1</name>
<dbReference type="PANTHER" id="PTHR44086">
    <property type="entry name" value="THIOSULFATE SULFURTRANSFERASE RDL2, MITOCHONDRIAL-RELATED"/>
    <property type="match status" value="1"/>
</dbReference>
<dbReference type="InterPro" id="IPR036873">
    <property type="entry name" value="Rhodanese-like_dom_sf"/>
</dbReference>
<accession>A0A067N7Y3</accession>
<dbReference type="EMBL" id="KL198018">
    <property type="protein sequence ID" value="KDQ19851.1"/>
    <property type="molecule type" value="Genomic_DNA"/>
</dbReference>
<sequence>MNNGASRTISHTFAARAPSVLLASKSKVVRTSGNSFITQQRSSFSQWVAPTVTYSELKPLTRQPSVDRYVIDVREPDEVAAGAIPSSVSLPLSALPGAFHLPPDKFRNTYGFEKPTKNQELIFYCRSGKRSTTASEYAKEYGYSNIKNYVGSWQDWSEREGKKAE</sequence>
<reference evidence="3" key="1">
    <citation type="journal article" date="2014" name="Proc. Natl. Acad. Sci. U.S.A.">
        <title>Extensive sampling of basidiomycete genomes demonstrates inadequacy of the white-rot/brown-rot paradigm for wood decay fungi.</title>
        <authorList>
            <person name="Riley R."/>
            <person name="Salamov A.A."/>
            <person name="Brown D.W."/>
            <person name="Nagy L.G."/>
            <person name="Floudas D."/>
            <person name="Held B.W."/>
            <person name="Levasseur A."/>
            <person name="Lombard V."/>
            <person name="Morin E."/>
            <person name="Otillar R."/>
            <person name="Lindquist E.A."/>
            <person name="Sun H."/>
            <person name="LaButti K.M."/>
            <person name="Schmutz J."/>
            <person name="Jabbour D."/>
            <person name="Luo H."/>
            <person name="Baker S.E."/>
            <person name="Pisabarro A.G."/>
            <person name="Walton J.D."/>
            <person name="Blanchette R.A."/>
            <person name="Henrissat B."/>
            <person name="Martin F."/>
            <person name="Cullen D."/>
            <person name="Hibbett D.S."/>
            <person name="Grigoriev I.V."/>
        </authorList>
    </citation>
    <scope>NUCLEOTIDE SEQUENCE [LARGE SCALE GENOMIC DNA]</scope>
    <source>
        <strain evidence="3">FD-172 SS1</strain>
    </source>
</reference>
<dbReference type="PROSITE" id="PS50206">
    <property type="entry name" value="RHODANESE_3"/>
    <property type="match status" value="1"/>
</dbReference>
<dbReference type="SUPFAM" id="SSF52821">
    <property type="entry name" value="Rhodanese/Cell cycle control phosphatase"/>
    <property type="match status" value="1"/>
</dbReference>
<proteinExistence type="predicted"/>
<dbReference type="GO" id="GO:0005739">
    <property type="term" value="C:mitochondrion"/>
    <property type="evidence" value="ECO:0007669"/>
    <property type="project" value="TreeGrafter"/>
</dbReference>
<dbReference type="Proteomes" id="UP000027195">
    <property type="component" value="Unassembled WGS sequence"/>
</dbReference>
<dbReference type="CDD" id="cd01519">
    <property type="entry name" value="RHOD_HSP67B2"/>
    <property type="match status" value="1"/>
</dbReference>
<dbReference type="FunCoup" id="A0A067N7Y3">
    <property type="interactions" value="375"/>
</dbReference>